<evidence type="ECO:0000313" key="7">
    <source>
        <dbReference type="EMBL" id="GAU90955.1"/>
    </source>
</evidence>
<dbReference type="Proteomes" id="UP000186922">
    <property type="component" value="Unassembled WGS sequence"/>
</dbReference>
<comment type="similarity">
    <text evidence="2">Belongs to the Mediator complex subunit 27 family.</text>
</comment>
<keyword evidence="5" id="KW-0539">Nucleus</keyword>
<dbReference type="STRING" id="947166.A0A1D1URB7"/>
<comment type="caution">
    <text evidence="7">The sequence shown here is derived from an EMBL/GenBank/DDBJ whole genome shotgun (WGS) entry which is preliminary data.</text>
</comment>
<keyword evidence="4" id="KW-0804">Transcription</keyword>
<evidence type="ECO:0000256" key="4">
    <source>
        <dbReference type="ARBA" id="ARBA00023163"/>
    </source>
</evidence>
<evidence type="ECO:0000256" key="5">
    <source>
        <dbReference type="ARBA" id="ARBA00023242"/>
    </source>
</evidence>
<keyword evidence="8" id="KW-1185">Reference proteome</keyword>
<feature type="signal peptide" evidence="6">
    <location>
        <begin position="1"/>
        <end position="24"/>
    </location>
</feature>
<dbReference type="AlphaFoldDB" id="A0A1D1URB7"/>
<reference evidence="7 8" key="1">
    <citation type="journal article" date="2016" name="Nat. Commun.">
        <title>Extremotolerant tardigrade genome and improved radiotolerance of human cultured cells by tardigrade-unique protein.</title>
        <authorList>
            <person name="Hashimoto T."/>
            <person name="Horikawa D.D."/>
            <person name="Saito Y."/>
            <person name="Kuwahara H."/>
            <person name="Kozuka-Hata H."/>
            <person name="Shin-I T."/>
            <person name="Minakuchi Y."/>
            <person name="Ohishi K."/>
            <person name="Motoyama A."/>
            <person name="Aizu T."/>
            <person name="Enomoto A."/>
            <person name="Kondo K."/>
            <person name="Tanaka S."/>
            <person name="Hara Y."/>
            <person name="Koshikawa S."/>
            <person name="Sagara H."/>
            <person name="Miura T."/>
            <person name="Yokobori S."/>
            <person name="Miyagawa K."/>
            <person name="Suzuki Y."/>
            <person name="Kubo T."/>
            <person name="Oyama M."/>
            <person name="Kohara Y."/>
            <person name="Fujiyama A."/>
            <person name="Arakawa K."/>
            <person name="Katayama T."/>
            <person name="Toyoda A."/>
            <person name="Kunieda T."/>
        </authorList>
    </citation>
    <scope>NUCLEOTIDE SEQUENCE [LARGE SCALE GENOMIC DNA]</scope>
    <source>
        <strain evidence="7 8">YOKOZUNA-1</strain>
    </source>
</reference>
<dbReference type="GO" id="GO:0016592">
    <property type="term" value="C:mediator complex"/>
    <property type="evidence" value="ECO:0007669"/>
    <property type="project" value="InterPro"/>
</dbReference>
<dbReference type="Pfam" id="PF11571">
    <property type="entry name" value="Med27"/>
    <property type="match status" value="1"/>
</dbReference>
<sequence>MPSCACRSLSIAALLPGLVGLSRGCGILMADTKRAELFQMEQMIQQVEAALNRQNIALKDYHTVIHNARDENYTAEEAAVEIQTALNNLESCLIEVDQKVADLPSSVSSLGLASFLSSCPPIGATTTGQGDGGTNAAASPYRSLYEELITTYSIHERGREYCSVILPHLSVHAHRKMGKPPKFHPNLPRPHEIYEDVSKKIDAIFRQQSASLSTLTFAVYDLPAAGVIVELVVDRIFRVALTIRGTAFVEGVNIRGSDENFNLEAKALRPIDLWTPSGYEVYRVLARNATEAVLHYHSPNEPERSLRGFLQWINSLATLFSSPCKRCGKYLDSGLPATWRDYKKLEAYHEACRVLTFTTT</sequence>
<name>A0A1D1URB7_RAMVA</name>
<evidence type="ECO:0000313" key="8">
    <source>
        <dbReference type="Proteomes" id="UP000186922"/>
    </source>
</evidence>
<feature type="chain" id="PRO_5008897533" description="Mediator of RNA polymerase II transcription subunit 27" evidence="6">
    <location>
        <begin position="25"/>
        <end position="360"/>
    </location>
</feature>
<gene>
    <name evidence="7" type="primary">RvY_03302-1</name>
    <name evidence="7" type="synonym">RvY_03302.1</name>
    <name evidence="7" type="ORF">RvY_03302</name>
</gene>
<evidence type="ECO:0000256" key="3">
    <source>
        <dbReference type="ARBA" id="ARBA00023015"/>
    </source>
</evidence>
<accession>A0A1D1URB7</accession>
<proteinExistence type="inferred from homology"/>
<keyword evidence="6" id="KW-0732">Signal</keyword>
<dbReference type="OrthoDB" id="1868004at2759"/>
<dbReference type="EMBL" id="BDGG01000001">
    <property type="protein sequence ID" value="GAU90955.1"/>
    <property type="molecule type" value="Genomic_DNA"/>
</dbReference>
<keyword evidence="3" id="KW-0805">Transcription regulation</keyword>
<dbReference type="GO" id="GO:0003713">
    <property type="term" value="F:transcription coactivator activity"/>
    <property type="evidence" value="ECO:0007669"/>
    <property type="project" value="TreeGrafter"/>
</dbReference>
<organism evidence="7 8">
    <name type="scientific">Ramazzottius varieornatus</name>
    <name type="common">Water bear</name>
    <name type="synonym">Tardigrade</name>
    <dbReference type="NCBI Taxonomy" id="947166"/>
    <lineage>
        <taxon>Eukaryota</taxon>
        <taxon>Metazoa</taxon>
        <taxon>Ecdysozoa</taxon>
        <taxon>Tardigrada</taxon>
        <taxon>Eutardigrada</taxon>
        <taxon>Parachela</taxon>
        <taxon>Hypsibioidea</taxon>
        <taxon>Ramazzottiidae</taxon>
        <taxon>Ramazzottius</taxon>
    </lineage>
</organism>
<protein>
    <recommendedName>
        <fullName evidence="9">Mediator of RNA polymerase II transcription subunit 27</fullName>
    </recommendedName>
</protein>
<evidence type="ECO:0000256" key="6">
    <source>
        <dbReference type="SAM" id="SignalP"/>
    </source>
</evidence>
<comment type="subcellular location">
    <subcellularLocation>
        <location evidence="1">Nucleus</location>
    </subcellularLocation>
</comment>
<dbReference type="GO" id="GO:0006357">
    <property type="term" value="P:regulation of transcription by RNA polymerase II"/>
    <property type="evidence" value="ECO:0007669"/>
    <property type="project" value="TreeGrafter"/>
</dbReference>
<dbReference type="PANTHER" id="PTHR13130:SF4">
    <property type="entry name" value="MEDIATOR OF RNA POLYMERASE II TRANSCRIPTION SUBUNIT 27"/>
    <property type="match status" value="1"/>
</dbReference>
<dbReference type="InterPro" id="IPR021627">
    <property type="entry name" value="Mediator_Med27"/>
</dbReference>
<dbReference type="PANTHER" id="PTHR13130">
    <property type="entry name" value="34 KDA TRANSCRIPTIONAL CO-ACTIVATOR-RELATED"/>
    <property type="match status" value="1"/>
</dbReference>
<evidence type="ECO:0000256" key="1">
    <source>
        <dbReference type="ARBA" id="ARBA00004123"/>
    </source>
</evidence>
<evidence type="ECO:0000256" key="2">
    <source>
        <dbReference type="ARBA" id="ARBA00008048"/>
    </source>
</evidence>
<evidence type="ECO:0008006" key="9">
    <source>
        <dbReference type="Google" id="ProtNLM"/>
    </source>
</evidence>